<evidence type="ECO:0000313" key="2">
    <source>
        <dbReference type="Proteomes" id="UP000238565"/>
    </source>
</evidence>
<dbReference type="AlphaFoldDB" id="A0A2S7I886"/>
<organism evidence="1 2">
    <name type="scientific">Cloacibacterium normanense</name>
    <dbReference type="NCBI Taxonomy" id="237258"/>
    <lineage>
        <taxon>Bacteria</taxon>
        <taxon>Pseudomonadati</taxon>
        <taxon>Bacteroidota</taxon>
        <taxon>Flavobacteriia</taxon>
        <taxon>Flavobacteriales</taxon>
        <taxon>Weeksellaceae</taxon>
    </lineage>
</organism>
<dbReference type="RefSeq" id="WP_104792572.1">
    <property type="nucleotide sequence ID" value="NZ_PTPZ01000001.1"/>
</dbReference>
<protein>
    <submittedName>
        <fullName evidence="1">Uncharacterized protein</fullName>
    </submittedName>
</protein>
<proteinExistence type="predicted"/>
<comment type="caution">
    <text evidence="1">The sequence shown here is derived from an EMBL/GenBank/DDBJ whole genome shotgun (WGS) entry which is preliminary data.</text>
</comment>
<dbReference type="EMBL" id="PTPZ01000001">
    <property type="protein sequence ID" value="PPZ92774.1"/>
    <property type="molecule type" value="Genomic_DNA"/>
</dbReference>
<evidence type="ECO:0000313" key="1">
    <source>
        <dbReference type="EMBL" id="PPZ92774.1"/>
    </source>
</evidence>
<gene>
    <name evidence="1" type="ORF">C3729_01850</name>
</gene>
<sequence length="119" mass="13947">MNDINALFVEYFINDPLDSEGYLNDCMDLLHGFAQEKGIEFDGYFQERWEVAANTIVNFDEDYFENRDRKNLYVFLSALYDDEVFDYLQSAYAIAKLEAPTQEWVKLQVDGLIAKGVRF</sequence>
<dbReference type="Proteomes" id="UP000238565">
    <property type="component" value="Unassembled WGS sequence"/>
</dbReference>
<reference evidence="1 2" key="1">
    <citation type="submission" date="2018-02" db="EMBL/GenBank/DDBJ databases">
        <title>Draft genome sequence of bacterial isolates from marine environment.</title>
        <authorList>
            <person name="Singh S.K."/>
            <person name="Hill R."/>
            <person name="Major S."/>
            <person name="Cai H."/>
            <person name="Li Y."/>
        </authorList>
    </citation>
    <scope>NUCLEOTIDE SEQUENCE [LARGE SCALE GENOMIC DNA]</scope>
    <source>
        <strain evidence="1 2">IMET F</strain>
    </source>
</reference>
<accession>A0A2S7I886</accession>
<name>A0A2S7I886_9FLAO</name>